<dbReference type="GO" id="GO:0008276">
    <property type="term" value="F:protein methyltransferase activity"/>
    <property type="evidence" value="ECO:0007669"/>
    <property type="project" value="UniProtKB-ARBA"/>
</dbReference>
<protein>
    <recommendedName>
        <fullName evidence="2">SET domain-containing protein</fullName>
    </recommendedName>
</protein>
<dbReference type="Proteomes" id="UP000466442">
    <property type="component" value="Unassembled WGS sequence"/>
</dbReference>
<dbReference type="GO" id="GO:0008757">
    <property type="term" value="F:S-adenosylmethionine-dependent methyltransferase activity"/>
    <property type="evidence" value="ECO:0007669"/>
    <property type="project" value="UniProtKB-ARBA"/>
</dbReference>
<keyword evidence="4" id="KW-1185">Reference proteome</keyword>
<dbReference type="Pfam" id="PF21549">
    <property type="entry name" value="PRDM2_PR"/>
    <property type="match status" value="1"/>
</dbReference>
<sequence>MRSKPLARKLNQGSAEEAEPSRTPSEVEVRGGGGVWARDGGSVPRGTRYGPFTGKWVSEPLDSSYAWEVRVAGNRGYFDGTLEFSNWLKYVRSSDKPEEANLRAFLTAGQQVYYEAVLDVKGGEELILGPKEPLRPEIHENSKSGQSSLFFNFDEFSGATGEERSADRKHRPRFDVHKDPLGVSAKAGFSKMKWWEFTQGFV</sequence>
<evidence type="ECO:0000259" key="2">
    <source>
        <dbReference type="Pfam" id="PF21549"/>
    </source>
</evidence>
<dbReference type="GO" id="GO:0008170">
    <property type="term" value="F:N-methyltransferase activity"/>
    <property type="evidence" value="ECO:0007669"/>
    <property type="project" value="UniProtKB-ARBA"/>
</dbReference>
<feature type="domain" description="SET" evidence="2">
    <location>
        <begin position="31"/>
        <end position="128"/>
    </location>
</feature>
<dbReference type="InterPro" id="IPR001214">
    <property type="entry name" value="SET_dom"/>
</dbReference>
<evidence type="ECO:0000313" key="3">
    <source>
        <dbReference type="EMBL" id="KAF6204240.1"/>
    </source>
</evidence>
<organism evidence="3 4">
    <name type="scientific">Apolygus lucorum</name>
    <name type="common">Small green plant bug</name>
    <name type="synonym">Lygocoris lucorum</name>
    <dbReference type="NCBI Taxonomy" id="248454"/>
    <lineage>
        <taxon>Eukaryota</taxon>
        <taxon>Metazoa</taxon>
        <taxon>Ecdysozoa</taxon>
        <taxon>Arthropoda</taxon>
        <taxon>Hexapoda</taxon>
        <taxon>Insecta</taxon>
        <taxon>Pterygota</taxon>
        <taxon>Neoptera</taxon>
        <taxon>Paraneoptera</taxon>
        <taxon>Hemiptera</taxon>
        <taxon>Heteroptera</taxon>
        <taxon>Panheteroptera</taxon>
        <taxon>Cimicomorpha</taxon>
        <taxon>Miridae</taxon>
        <taxon>Mirini</taxon>
        <taxon>Apolygus</taxon>
    </lineage>
</organism>
<proteinExistence type="predicted"/>
<evidence type="ECO:0000256" key="1">
    <source>
        <dbReference type="SAM" id="MobiDB-lite"/>
    </source>
</evidence>
<dbReference type="AlphaFoldDB" id="A0A8S9X552"/>
<dbReference type="InterPro" id="IPR046341">
    <property type="entry name" value="SET_dom_sf"/>
</dbReference>
<name>A0A8S9X552_APOLU</name>
<dbReference type="OrthoDB" id="9368434at2759"/>
<dbReference type="Gene3D" id="2.170.270.10">
    <property type="entry name" value="SET domain"/>
    <property type="match status" value="1"/>
</dbReference>
<accession>A0A8S9X552</accession>
<reference evidence="3" key="1">
    <citation type="journal article" date="2021" name="Mol. Ecol. Resour.">
        <title>Apolygus lucorum genome provides insights into omnivorousness and mesophyll feeding.</title>
        <authorList>
            <person name="Liu Y."/>
            <person name="Liu H."/>
            <person name="Wang H."/>
            <person name="Huang T."/>
            <person name="Liu B."/>
            <person name="Yang B."/>
            <person name="Yin L."/>
            <person name="Li B."/>
            <person name="Zhang Y."/>
            <person name="Zhang S."/>
            <person name="Jiang F."/>
            <person name="Zhang X."/>
            <person name="Ren Y."/>
            <person name="Wang B."/>
            <person name="Wang S."/>
            <person name="Lu Y."/>
            <person name="Wu K."/>
            <person name="Fan W."/>
            <person name="Wang G."/>
        </authorList>
    </citation>
    <scope>NUCLEOTIDE SEQUENCE</scope>
    <source>
        <strain evidence="3">12Hb</strain>
    </source>
</reference>
<evidence type="ECO:0000313" key="4">
    <source>
        <dbReference type="Proteomes" id="UP000466442"/>
    </source>
</evidence>
<comment type="caution">
    <text evidence="3">The sequence shown here is derived from an EMBL/GenBank/DDBJ whole genome shotgun (WGS) entry which is preliminary data.</text>
</comment>
<feature type="region of interest" description="Disordered" evidence="1">
    <location>
        <begin position="1"/>
        <end position="49"/>
    </location>
</feature>
<dbReference type="EMBL" id="WIXP02000010">
    <property type="protein sequence ID" value="KAF6204240.1"/>
    <property type="molecule type" value="Genomic_DNA"/>
</dbReference>
<gene>
    <name evidence="3" type="ORF">GE061_002580</name>
</gene>